<dbReference type="CDD" id="cd00293">
    <property type="entry name" value="USP-like"/>
    <property type="match status" value="1"/>
</dbReference>
<gene>
    <name evidence="3" type="ORF">EJA19_10165</name>
</gene>
<keyword evidence="4" id="KW-1185">Reference proteome</keyword>
<comment type="similarity">
    <text evidence="1">Belongs to the universal stress protein A family.</text>
</comment>
<dbReference type="PANTHER" id="PTHR46268:SF6">
    <property type="entry name" value="UNIVERSAL STRESS PROTEIN UP12"/>
    <property type="match status" value="1"/>
</dbReference>
<accession>A0A3R9N586</accession>
<dbReference type="RefSeq" id="WP_125468260.1">
    <property type="nucleotide sequence ID" value="NZ_RWBG01000004.1"/>
</dbReference>
<dbReference type="Pfam" id="PF00582">
    <property type="entry name" value="Usp"/>
    <property type="match status" value="1"/>
</dbReference>
<dbReference type="InterPro" id="IPR006016">
    <property type="entry name" value="UspA"/>
</dbReference>
<dbReference type="AlphaFoldDB" id="A0A3R9N586"/>
<dbReference type="PRINTS" id="PR01438">
    <property type="entry name" value="UNVRSLSTRESS"/>
</dbReference>
<proteinExistence type="inferred from homology"/>
<comment type="caution">
    <text evidence="3">The sequence shown here is derived from an EMBL/GenBank/DDBJ whole genome shotgun (WGS) entry which is preliminary data.</text>
</comment>
<feature type="domain" description="UspA" evidence="2">
    <location>
        <begin position="1"/>
        <end position="143"/>
    </location>
</feature>
<evidence type="ECO:0000259" key="2">
    <source>
        <dbReference type="Pfam" id="PF00582"/>
    </source>
</evidence>
<evidence type="ECO:0000313" key="3">
    <source>
        <dbReference type="EMBL" id="RSK39286.1"/>
    </source>
</evidence>
<dbReference type="Gene3D" id="3.40.50.12370">
    <property type="match status" value="1"/>
</dbReference>
<dbReference type="OrthoDB" id="9788959at2"/>
<evidence type="ECO:0000313" key="4">
    <source>
        <dbReference type="Proteomes" id="UP000270620"/>
    </source>
</evidence>
<dbReference type="SUPFAM" id="SSF52402">
    <property type="entry name" value="Adenine nucleotide alpha hydrolases-like"/>
    <property type="match status" value="1"/>
</dbReference>
<sequence>MKHILLLTDFSKSATNAMDYALAFFKAEKCHFHVMYVHKSNSFTMDDLMSSSKKNVYDAILKDEKQQLEAYKTQLQNTYNQHQFSTIIDYDNLLSAIKQTIDSKSIDLIIAGYDGATSLFEVVFGSNTLQIIRNISCPTLIIPEDFSFNNFKDVLLPLDEYDALDTNEFDRILKFLDINKTHFHVLRIGHDDALMETDKLQLNTKVKSYDYHIIKNVALADAVSTYQQLNNIDIIGLMVEKESFLKRLIAESSTTKISKSLSLPLLIVHH</sequence>
<name>A0A3R9N586_9FLAO</name>
<organism evidence="3 4">
    <name type="scientific">Mangrovimonas spongiae</name>
    <dbReference type="NCBI Taxonomy" id="2494697"/>
    <lineage>
        <taxon>Bacteria</taxon>
        <taxon>Pseudomonadati</taxon>
        <taxon>Bacteroidota</taxon>
        <taxon>Flavobacteriia</taxon>
        <taxon>Flavobacteriales</taxon>
        <taxon>Flavobacteriaceae</taxon>
        <taxon>Mangrovimonas</taxon>
    </lineage>
</organism>
<reference evidence="3 4" key="1">
    <citation type="submission" date="2018-12" db="EMBL/GenBank/DDBJ databases">
        <title>Mangrovimonas spongiae sp. nov., a novel member of the genus Mangrovimonas isolated from marine sponge.</title>
        <authorList>
            <person name="Zhuang L."/>
            <person name="Luo L."/>
        </authorList>
    </citation>
    <scope>NUCLEOTIDE SEQUENCE [LARGE SCALE GENOMIC DNA]</scope>
    <source>
        <strain evidence="3 4">HN-E26</strain>
    </source>
</reference>
<dbReference type="PANTHER" id="PTHR46268">
    <property type="entry name" value="STRESS RESPONSE PROTEIN NHAX"/>
    <property type="match status" value="1"/>
</dbReference>
<dbReference type="EMBL" id="RWBG01000004">
    <property type="protein sequence ID" value="RSK39286.1"/>
    <property type="molecule type" value="Genomic_DNA"/>
</dbReference>
<dbReference type="Proteomes" id="UP000270620">
    <property type="component" value="Unassembled WGS sequence"/>
</dbReference>
<dbReference type="InterPro" id="IPR006015">
    <property type="entry name" value="Universal_stress_UspA"/>
</dbReference>
<evidence type="ECO:0000256" key="1">
    <source>
        <dbReference type="ARBA" id="ARBA00008791"/>
    </source>
</evidence>
<protein>
    <submittedName>
        <fullName evidence="3">Universal stress protein</fullName>
    </submittedName>
</protein>